<feature type="region of interest" description="Disordered" evidence="8">
    <location>
        <begin position="418"/>
        <end position="444"/>
    </location>
</feature>
<evidence type="ECO:0000313" key="9">
    <source>
        <dbReference type="EMBL" id="GAD92660.1"/>
    </source>
</evidence>
<feature type="compositionally biased region" description="Acidic residues" evidence="8">
    <location>
        <begin position="361"/>
        <end position="378"/>
    </location>
</feature>
<name>V5HT43_BYSSN</name>
<dbReference type="GO" id="GO:0034511">
    <property type="term" value="F:U3 snoRNA binding"/>
    <property type="evidence" value="ECO:0007669"/>
    <property type="project" value="EnsemblFungi"/>
</dbReference>
<dbReference type="HOGENOM" id="CLU_008874_0_0_1"/>
<reference evidence="10" key="1">
    <citation type="journal article" date="2014" name="Genome Announc.">
        <title>Draft genome sequence of the formaldehyde-resistant fungus Byssochlamys spectabilis No. 5 (anamorph Paecilomyces variotii No. 5) (NBRC109023).</title>
        <authorList>
            <person name="Oka T."/>
            <person name="Ekino K."/>
            <person name="Fukuda K."/>
            <person name="Nomura Y."/>
        </authorList>
    </citation>
    <scope>NUCLEOTIDE SEQUENCE [LARGE SCALE GENOMIC DNA]</scope>
    <source>
        <strain evidence="10">No. 5 / NBRC 109023</strain>
    </source>
</reference>
<feature type="region of interest" description="Disordered" evidence="8">
    <location>
        <begin position="1"/>
        <end position="50"/>
    </location>
</feature>
<feature type="compositionally biased region" description="Basic and acidic residues" evidence="8">
    <location>
        <begin position="308"/>
        <end position="352"/>
    </location>
</feature>
<feature type="compositionally biased region" description="Basic and acidic residues" evidence="8">
    <location>
        <begin position="95"/>
        <end position="110"/>
    </location>
</feature>
<keyword evidence="4" id="KW-0698">rRNA processing</keyword>
<evidence type="ECO:0000256" key="6">
    <source>
        <dbReference type="ARBA" id="ARBA00024695"/>
    </source>
</evidence>
<dbReference type="GO" id="GO:0000447">
    <property type="term" value="P:endonucleolytic cleavage in ITS1 to separate SSU-rRNA from 5.8S rRNA and LSU-rRNA from tricistronic rRNA transcript (SSU-rRNA, 5.8S rRNA, LSU-rRNA)"/>
    <property type="evidence" value="ECO:0007669"/>
    <property type="project" value="EnsemblFungi"/>
</dbReference>
<dbReference type="Proteomes" id="UP000018001">
    <property type="component" value="Unassembled WGS sequence"/>
</dbReference>
<dbReference type="OrthoDB" id="441771at2759"/>
<evidence type="ECO:0000256" key="4">
    <source>
        <dbReference type="ARBA" id="ARBA00022552"/>
    </source>
</evidence>
<dbReference type="GO" id="GO:0030692">
    <property type="term" value="C:Noc4p-Nop14p complex"/>
    <property type="evidence" value="ECO:0007669"/>
    <property type="project" value="EnsemblFungi"/>
</dbReference>
<dbReference type="eggNOG" id="KOG2147">
    <property type="taxonomic scope" value="Eukaryota"/>
</dbReference>
<protein>
    <submittedName>
        <fullName evidence="9">rRNA maturation protein (Nop14), putative</fullName>
    </submittedName>
</protein>
<accession>V5HT43</accession>
<evidence type="ECO:0000256" key="8">
    <source>
        <dbReference type="SAM" id="MobiDB-lite"/>
    </source>
</evidence>
<evidence type="ECO:0000256" key="2">
    <source>
        <dbReference type="ARBA" id="ARBA00007466"/>
    </source>
</evidence>
<evidence type="ECO:0000256" key="1">
    <source>
        <dbReference type="ARBA" id="ARBA00004604"/>
    </source>
</evidence>
<comment type="similarity">
    <text evidence="2">Belongs to the NOP14 family.</text>
</comment>
<keyword evidence="3" id="KW-0690">Ribosome biogenesis</keyword>
<feature type="compositionally biased region" description="Acidic residues" evidence="8">
    <location>
        <begin position="206"/>
        <end position="222"/>
    </location>
</feature>
<feature type="compositionally biased region" description="Basic and acidic residues" evidence="8">
    <location>
        <begin position="279"/>
        <end position="288"/>
    </location>
</feature>
<feature type="compositionally biased region" description="Basic and acidic residues" evidence="8">
    <location>
        <begin position="223"/>
        <end position="265"/>
    </location>
</feature>
<dbReference type="PANTHER" id="PTHR23183:SF0">
    <property type="entry name" value="NUCLEOLAR PROTEIN 14"/>
    <property type="match status" value="1"/>
</dbReference>
<evidence type="ECO:0000256" key="3">
    <source>
        <dbReference type="ARBA" id="ARBA00022517"/>
    </source>
</evidence>
<comment type="function">
    <text evidence="6">Involved in nucleolar processing of pre-18S ribosomal RNA. Has a role in the nuclear export of 40S pre-ribosomal subunit to the cytoplasm.</text>
</comment>
<feature type="compositionally biased region" description="Low complexity" evidence="8">
    <location>
        <begin position="31"/>
        <end position="49"/>
    </location>
</feature>
<dbReference type="PANTHER" id="PTHR23183">
    <property type="entry name" value="NOP14"/>
    <property type="match status" value="1"/>
</dbReference>
<evidence type="ECO:0000256" key="7">
    <source>
        <dbReference type="SAM" id="Coils"/>
    </source>
</evidence>
<feature type="compositionally biased region" description="Acidic residues" evidence="8">
    <location>
        <begin position="426"/>
        <end position="444"/>
    </location>
</feature>
<keyword evidence="5" id="KW-0539">Nucleus</keyword>
<dbReference type="EMBL" id="BAUL01000035">
    <property type="protein sequence ID" value="GAD92660.1"/>
    <property type="molecule type" value="Genomic_DNA"/>
</dbReference>
<keyword evidence="7" id="KW-0175">Coiled coil</keyword>
<dbReference type="InParanoid" id="V5HT43"/>
<gene>
    <name evidence="9" type="ORF">PVAR5_1253</name>
</gene>
<dbReference type="InterPro" id="IPR007276">
    <property type="entry name" value="Nop14"/>
</dbReference>
<feature type="coiled-coil region" evidence="7">
    <location>
        <begin position="825"/>
        <end position="878"/>
    </location>
</feature>
<evidence type="ECO:0000256" key="5">
    <source>
        <dbReference type="ARBA" id="ARBA00023242"/>
    </source>
</evidence>
<comment type="caution">
    <text evidence="9">The sequence shown here is derived from an EMBL/GenBank/DDBJ whole genome shotgun (WGS) entry which is preliminary data.</text>
</comment>
<dbReference type="GO" id="GO:0032040">
    <property type="term" value="C:small-subunit processome"/>
    <property type="evidence" value="ECO:0007669"/>
    <property type="project" value="EnsemblFungi"/>
</dbReference>
<dbReference type="GO" id="GO:0000472">
    <property type="term" value="P:endonucleolytic cleavage to generate mature 5'-end of SSU-rRNA from (SSU-rRNA, 5.8S rRNA, LSU-rRNA)"/>
    <property type="evidence" value="ECO:0007669"/>
    <property type="project" value="EnsemblFungi"/>
</dbReference>
<comment type="subcellular location">
    <subcellularLocation>
        <location evidence="1">Nucleus</location>
        <location evidence="1">Nucleolus</location>
    </subcellularLocation>
</comment>
<dbReference type="Pfam" id="PF04147">
    <property type="entry name" value="Nop14"/>
    <property type="match status" value="1"/>
</dbReference>
<organism evidence="9 10">
    <name type="scientific">Byssochlamys spectabilis (strain No. 5 / NBRC 109023)</name>
    <name type="common">Paecilomyces variotii</name>
    <dbReference type="NCBI Taxonomy" id="1356009"/>
    <lineage>
        <taxon>Eukaryota</taxon>
        <taxon>Fungi</taxon>
        <taxon>Dikarya</taxon>
        <taxon>Ascomycota</taxon>
        <taxon>Pezizomycotina</taxon>
        <taxon>Eurotiomycetes</taxon>
        <taxon>Eurotiomycetidae</taxon>
        <taxon>Eurotiales</taxon>
        <taxon>Thermoascaceae</taxon>
        <taxon>Paecilomyces</taxon>
    </lineage>
</organism>
<sequence length="901" mass="102740">MPPSQLKQLKASLRETGVLGQQQSKKKKRQNAQSGAAAQNRAQRNAALQGIRERFNPFEVKAPVKSAKFDVTTRDAVSKGAGGAGHVRPGVTKSMGEERRRQTLLRDLHSKNRVGGIMDRRFGENDPTMTPEQRAAERFARENERKFRKESLFNLEDEEDEEIQLTHGGQSLSFDNMGDDFQETDLHEDDASDGEKSRKRRRIVDGEEDDMDGLADEDEEEQPERKKSKQEVMKEVIAKSKFYKYERQKAKEDDDDLREQLDKGLPDLFEMMRGTAPKPKPEPPKEDTAAMNPDRAALLNAKDDEEANREYDQRLKQLTFDKRSQPADRTKTEEEKAEEEARRLKELEEERLRRMRGSQESESESEEEANESEDESIPDDAKTFGLIQPAADADGAPELGVEDEDDFIIDEDLVETDSNASLSFIESDEDESPGESEDEEEDEMINGLTLPVEDTAKATSVDGSQVADKGAAYTYPCPENHQHFLEIVKNVPIQELPTVIQRIRALHHHRLHPDNKSKLSRFAAILVEHVAYLGDQPDHPPFAILENILRHIHSLAKSHPESVAKAFRAHLRTVTAQRPLKLTPGDLIILTGVSTVFPTSDHFHAVSTPSNLVLARYLGQGSIDDLADLATGAYAASLVLKYQDLSKRYIPEFVNYALNALCVLSPTEPKSKLGFFPSRQLSQSLRLVPKKTTKIRQLKFWDIVEADQSQNSTEELKLSIIATFISLLDTAANMWTDRTAFREIFEQIQRVLEHVQKSCSNKVPVAVQDRVQTLIDKLDNLISQATLKRRPLLLHNHRPLAIKTSIPKFEENFNPDRHYDPDRERAESNRLKAEYKREKKGAMRELRKDANFIAREQLREKKERDAAYEKKYRRLIAEIQGEEGKESKAYERERKLRQGKK</sequence>
<feature type="compositionally biased region" description="Acidic residues" evidence="8">
    <location>
        <begin position="177"/>
        <end position="192"/>
    </location>
</feature>
<dbReference type="AlphaFoldDB" id="V5HT43"/>
<feature type="region of interest" description="Disordered" evidence="8">
    <location>
        <begin position="76"/>
        <end position="398"/>
    </location>
</feature>
<dbReference type="FunCoup" id="V5HT43">
    <property type="interactions" value="1049"/>
</dbReference>
<evidence type="ECO:0000313" key="10">
    <source>
        <dbReference type="Proteomes" id="UP000018001"/>
    </source>
</evidence>
<keyword evidence="10" id="KW-1185">Reference proteome</keyword>
<proteinExistence type="inferred from homology"/>
<dbReference type="GO" id="GO:0000480">
    <property type="term" value="P:endonucleolytic cleavage in 5'-ETS of tricistronic rRNA transcript (SSU-rRNA, 5.8S rRNA, LSU-rRNA)"/>
    <property type="evidence" value="ECO:0007669"/>
    <property type="project" value="EnsemblFungi"/>
</dbReference>
<feature type="compositionally biased region" description="Basic and acidic residues" evidence="8">
    <location>
        <begin position="134"/>
        <end position="151"/>
    </location>
</feature>